<protein>
    <recommendedName>
        <fullName evidence="4">O-antigen ligase domain-containing protein</fullName>
    </recommendedName>
</protein>
<evidence type="ECO:0000313" key="2">
    <source>
        <dbReference type="EMBL" id="PQO32845.1"/>
    </source>
</evidence>
<dbReference type="PANTHER" id="PTHR37422:SF23">
    <property type="entry name" value="TEICHURONIC ACID BIOSYNTHESIS PROTEIN TUAE"/>
    <property type="match status" value="1"/>
</dbReference>
<dbReference type="AlphaFoldDB" id="A0A2S8FKZ2"/>
<evidence type="ECO:0008006" key="4">
    <source>
        <dbReference type="Google" id="ProtNLM"/>
    </source>
</evidence>
<name>A0A2S8FKZ2_9BACT</name>
<dbReference type="EMBL" id="PUHY01000012">
    <property type="protein sequence ID" value="PQO32845.1"/>
    <property type="molecule type" value="Genomic_DNA"/>
</dbReference>
<dbReference type="RefSeq" id="WP_105331857.1">
    <property type="nucleotide sequence ID" value="NZ_PUHY01000012.1"/>
</dbReference>
<reference evidence="2 3" key="1">
    <citation type="submission" date="2018-02" db="EMBL/GenBank/DDBJ databases">
        <title>Comparative genomes isolates from brazilian mangrove.</title>
        <authorList>
            <person name="Araujo J.E."/>
            <person name="Taketani R.G."/>
            <person name="Silva M.C.P."/>
            <person name="Loureco M.V."/>
            <person name="Andreote F.D."/>
        </authorList>
    </citation>
    <scope>NUCLEOTIDE SEQUENCE [LARGE SCALE GENOMIC DNA]</scope>
    <source>
        <strain evidence="2 3">Hex-1 MGV</strain>
    </source>
</reference>
<dbReference type="InterPro" id="IPR051533">
    <property type="entry name" value="WaaL-like"/>
</dbReference>
<feature type="transmembrane region" description="Helical" evidence="1">
    <location>
        <begin position="230"/>
        <end position="263"/>
    </location>
</feature>
<organism evidence="2 3">
    <name type="scientific">Blastopirellula marina</name>
    <dbReference type="NCBI Taxonomy" id="124"/>
    <lineage>
        <taxon>Bacteria</taxon>
        <taxon>Pseudomonadati</taxon>
        <taxon>Planctomycetota</taxon>
        <taxon>Planctomycetia</taxon>
        <taxon>Pirellulales</taxon>
        <taxon>Pirellulaceae</taxon>
        <taxon>Blastopirellula</taxon>
    </lineage>
</organism>
<dbReference type="Proteomes" id="UP000238322">
    <property type="component" value="Unassembled WGS sequence"/>
</dbReference>
<keyword evidence="1" id="KW-1133">Transmembrane helix</keyword>
<dbReference type="OrthoDB" id="264250at2"/>
<comment type="caution">
    <text evidence="2">The sequence shown here is derived from an EMBL/GenBank/DDBJ whole genome shotgun (WGS) entry which is preliminary data.</text>
</comment>
<accession>A0A2S8FKZ2</accession>
<gene>
    <name evidence="2" type="ORF">C5Y83_21935</name>
</gene>
<feature type="transmembrane region" description="Helical" evidence="1">
    <location>
        <begin position="382"/>
        <end position="401"/>
    </location>
</feature>
<evidence type="ECO:0000256" key="1">
    <source>
        <dbReference type="SAM" id="Phobius"/>
    </source>
</evidence>
<evidence type="ECO:0000313" key="3">
    <source>
        <dbReference type="Proteomes" id="UP000238322"/>
    </source>
</evidence>
<dbReference type="PANTHER" id="PTHR37422">
    <property type="entry name" value="TEICHURONIC ACID BIOSYNTHESIS PROTEIN TUAE"/>
    <property type="match status" value="1"/>
</dbReference>
<feature type="transmembrane region" description="Helical" evidence="1">
    <location>
        <begin position="17"/>
        <end position="36"/>
    </location>
</feature>
<feature type="transmembrane region" description="Helical" evidence="1">
    <location>
        <begin position="93"/>
        <end position="113"/>
    </location>
</feature>
<sequence length="447" mass="49748">MSEQSQMFAVEGSGTTVLHPVGFLFLIICGVTFIFLPRKYALFPLSILICFVASRQCIAIGGLNLYFMRIMVLFFGAIRVISRSEFQSIRFNALDWCVLLYGLSIFVTGVLNFGITSPEIKMRSGFMVDIIGMYFLLRSIIRDEEDVNMAIKGLALISIPLAVFFFIEHSTGRNLFSIFGGVPELTPIREGRLRCQGAFGHPLLAGIIWAAFMPMFIYRAISKDSSNRPLFWLSIICTCCIVLLTASSTPVLGLAAAFVLMLLFPLRKLTRPAVFTGFLSIVVLHFVMQGPVWGLIMKINITAGNSGYHRFLLVDGFINHWQEWFLLGSRIGTGHWGHFTFDTANQYVSVGVQGGFVALAFFMMTIVLGFIAAGRISKHRPFLGWTVGVVLAVYCICFFGISVWGQMFFAWALPLAVISSLQQSYSRVALSERDEGVGYIYGEELAS</sequence>
<feature type="transmembrane region" description="Helical" evidence="1">
    <location>
        <begin position="147"/>
        <end position="167"/>
    </location>
</feature>
<feature type="transmembrane region" description="Helical" evidence="1">
    <location>
        <begin position="347"/>
        <end position="370"/>
    </location>
</feature>
<feature type="transmembrane region" description="Helical" evidence="1">
    <location>
        <begin position="275"/>
        <end position="296"/>
    </location>
</feature>
<keyword evidence="1" id="KW-0812">Transmembrane</keyword>
<keyword evidence="1" id="KW-0472">Membrane</keyword>
<feature type="transmembrane region" description="Helical" evidence="1">
    <location>
        <begin position="198"/>
        <end position="218"/>
    </location>
</feature>
<proteinExistence type="predicted"/>
<feature type="transmembrane region" description="Helical" evidence="1">
    <location>
        <begin position="57"/>
        <end position="81"/>
    </location>
</feature>